<dbReference type="EMBL" id="JARXIC010000006">
    <property type="protein sequence ID" value="MDQ8193861.1"/>
    <property type="molecule type" value="Genomic_DNA"/>
</dbReference>
<evidence type="ECO:0000313" key="2">
    <source>
        <dbReference type="Proteomes" id="UP001243717"/>
    </source>
</evidence>
<dbReference type="Proteomes" id="UP001243717">
    <property type="component" value="Unassembled WGS sequence"/>
</dbReference>
<sequence length="214" mass="24269">MSWRLFTAYATLYVSGLLGEPIDVRLRLQTEVAAPYDFEAYIRSVWKSGIMTNESVFFLSLDDGGPVRASLLFTPEKVLSVQNGMLNQAYQEGVDFKLVGNQIELIPETSIPVVPYEQFHPKSQSGQSIRIFWFSGLNRFALSPEGAWFHQHQVFISYEYAGDRTTDFVTGTPRSPERLQNTVSNYSNYFLIRIYAQVIAECLSPSDPESLTNL</sequence>
<proteinExistence type="predicted"/>
<accession>A0ABU1AGE0</accession>
<organism evidence="1 2">
    <name type="scientific">Thalassobacterium sedimentorum</name>
    <dbReference type="NCBI Taxonomy" id="3041258"/>
    <lineage>
        <taxon>Bacteria</taxon>
        <taxon>Pseudomonadati</taxon>
        <taxon>Verrucomicrobiota</taxon>
        <taxon>Opitutia</taxon>
        <taxon>Puniceicoccales</taxon>
        <taxon>Coraliomargaritaceae</taxon>
        <taxon>Thalassobacterium</taxon>
    </lineage>
</organism>
<comment type="caution">
    <text evidence="1">The sequence shown here is derived from an EMBL/GenBank/DDBJ whole genome shotgun (WGS) entry which is preliminary data.</text>
</comment>
<protein>
    <submittedName>
        <fullName evidence="1">Uncharacterized protein</fullName>
    </submittedName>
</protein>
<name>A0ABU1AGE0_9BACT</name>
<keyword evidence="2" id="KW-1185">Reference proteome</keyword>
<dbReference type="RefSeq" id="WP_308984348.1">
    <property type="nucleotide sequence ID" value="NZ_JARXIC010000006.1"/>
</dbReference>
<reference evidence="1 2" key="1">
    <citation type="submission" date="2023-04" db="EMBL/GenBank/DDBJ databases">
        <title>A novel bacteria isolated from coastal sediment.</title>
        <authorList>
            <person name="Liu X.-J."/>
            <person name="Du Z.-J."/>
        </authorList>
    </citation>
    <scope>NUCLEOTIDE SEQUENCE [LARGE SCALE GENOMIC DNA]</scope>
    <source>
        <strain evidence="1 2">SDUM461004</strain>
    </source>
</reference>
<gene>
    <name evidence="1" type="ORF">QEH59_05465</name>
</gene>
<evidence type="ECO:0000313" key="1">
    <source>
        <dbReference type="EMBL" id="MDQ8193861.1"/>
    </source>
</evidence>